<dbReference type="EMBL" id="BARV01014481">
    <property type="protein sequence ID" value="GAI31979.1"/>
    <property type="molecule type" value="Genomic_DNA"/>
</dbReference>
<name>X1PM97_9ZZZZ</name>
<protein>
    <recommendedName>
        <fullName evidence="2">Sulfatase N-terminal domain-containing protein</fullName>
    </recommendedName>
</protein>
<organism evidence="1">
    <name type="scientific">marine sediment metagenome</name>
    <dbReference type="NCBI Taxonomy" id="412755"/>
    <lineage>
        <taxon>unclassified sequences</taxon>
        <taxon>metagenomes</taxon>
        <taxon>ecological metagenomes</taxon>
    </lineage>
</organism>
<feature type="non-terminal residue" evidence="1">
    <location>
        <position position="33"/>
    </location>
</feature>
<gene>
    <name evidence="1" type="ORF">S06H3_25237</name>
</gene>
<feature type="non-terminal residue" evidence="1">
    <location>
        <position position="1"/>
    </location>
</feature>
<evidence type="ECO:0008006" key="2">
    <source>
        <dbReference type="Google" id="ProtNLM"/>
    </source>
</evidence>
<comment type="caution">
    <text evidence="1">The sequence shown here is derived from an EMBL/GenBank/DDBJ whole genome shotgun (WGS) entry which is preliminary data.</text>
</comment>
<dbReference type="AlphaFoldDB" id="X1PM97"/>
<proteinExistence type="predicted"/>
<accession>X1PM97</accession>
<sequence>AFTGCINRQKRATNQSRPNIVFILTDDQAWNVL</sequence>
<reference evidence="1" key="1">
    <citation type="journal article" date="2014" name="Front. Microbiol.">
        <title>High frequency of phylogenetically diverse reductive dehalogenase-homologous genes in deep subseafloor sedimentary metagenomes.</title>
        <authorList>
            <person name="Kawai M."/>
            <person name="Futagami T."/>
            <person name="Toyoda A."/>
            <person name="Takaki Y."/>
            <person name="Nishi S."/>
            <person name="Hori S."/>
            <person name="Arai W."/>
            <person name="Tsubouchi T."/>
            <person name="Morono Y."/>
            <person name="Uchiyama I."/>
            <person name="Ito T."/>
            <person name="Fujiyama A."/>
            <person name="Inagaki F."/>
            <person name="Takami H."/>
        </authorList>
    </citation>
    <scope>NUCLEOTIDE SEQUENCE</scope>
    <source>
        <strain evidence="1">Expedition CK06-06</strain>
    </source>
</reference>
<evidence type="ECO:0000313" key="1">
    <source>
        <dbReference type="EMBL" id="GAI31979.1"/>
    </source>
</evidence>